<evidence type="ECO:0000313" key="2">
    <source>
        <dbReference type="Proteomes" id="UP001196843"/>
    </source>
</evidence>
<keyword evidence="2" id="KW-1185">Reference proteome</keyword>
<proteinExistence type="predicted"/>
<name>A0ABS7HL23_9MICO</name>
<dbReference type="EMBL" id="JAEUAW010000003">
    <property type="protein sequence ID" value="MBW9093130.1"/>
    <property type="molecule type" value="Genomic_DNA"/>
</dbReference>
<organism evidence="1 2">
    <name type="scientific">Microbacterium jejuense</name>
    <dbReference type="NCBI Taxonomy" id="1263637"/>
    <lineage>
        <taxon>Bacteria</taxon>
        <taxon>Bacillati</taxon>
        <taxon>Actinomycetota</taxon>
        <taxon>Actinomycetes</taxon>
        <taxon>Micrococcales</taxon>
        <taxon>Microbacteriaceae</taxon>
        <taxon>Microbacterium</taxon>
    </lineage>
</organism>
<accession>A0ABS7HL23</accession>
<reference evidence="1 2" key="1">
    <citation type="journal article" date="2021" name="MBio">
        <title>Poor Competitiveness of Bradyrhizobium in Pigeon Pea Root Colonization in Indian Soils.</title>
        <authorList>
            <person name="Chalasani D."/>
            <person name="Basu A."/>
            <person name="Pullabhotla S.V.S.R.N."/>
            <person name="Jorrin B."/>
            <person name="Neal A.L."/>
            <person name="Poole P.S."/>
            <person name="Podile A.R."/>
            <person name="Tkacz A."/>
        </authorList>
    </citation>
    <scope>NUCLEOTIDE SEQUENCE [LARGE SCALE GENOMIC DNA]</scope>
    <source>
        <strain evidence="1 2">HU14</strain>
    </source>
</reference>
<protein>
    <submittedName>
        <fullName evidence="1">Uncharacterized protein</fullName>
    </submittedName>
</protein>
<evidence type="ECO:0000313" key="1">
    <source>
        <dbReference type="EMBL" id="MBW9093130.1"/>
    </source>
</evidence>
<dbReference type="Proteomes" id="UP001196843">
    <property type="component" value="Unassembled WGS sequence"/>
</dbReference>
<sequence>MSRTLAGTHLSAAEVLSPSEQDEATRFGIHDPEAFEQIREHYDESVPCLADGCTNPATLRSVKTCCGKDETLCLYHLEVGRAIIERNLVLCVAMGHFPSCTECGHVFPLTVTFEDAYRVVEL</sequence>
<gene>
    <name evidence="1" type="ORF">JNB62_05495</name>
</gene>
<dbReference type="RefSeq" id="WP_220299852.1">
    <property type="nucleotide sequence ID" value="NZ_JAEUAW010000003.1"/>
</dbReference>
<comment type="caution">
    <text evidence="1">The sequence shown here is derived from an EMBL/GenBank/DDBJ whole genome shotgun (WGS) entry which is preliminary data.</text>
</comment>